<dbReference type="SUPFAM" id="SSF52833">
    <property type="entry name" value="Thioredoxin-like"/>
    <property type="match status" value="1"/>
</dbReference>
<protein>
    <recommendedName>
        <fullName evidence="3">Thioredoxin domain-containing protein</fullName>
    </recommendedName>
</protein>
<dbReference type="CDD" id="cd02968">
    <property type="entry name" value="SCO"/>
    <property type="match status" value="1"/>
</dbReference>
<feature type="domain" description="Thioredoxin" evidence="3">
    <location>
        <begin position="118"/>
        <end position="282"/>
    </location>
</feature>
<sequence>MSQKKALPFFVVALIGIYCSDPVKIYPVKGVIVDMRPGENIIVVDHDTIPDLMMPMVMPFNVRDSIEISGISVGDSVHFSFIWNDTTTNASNFIVKGHKNIEPFVDDFFSSDDSYMKKNIGEKINDVTLLDMEGRPVRLSDSNGKYRFISFIFSRCPMPTMCPAVVMKNEVLAKAFRSIDEVELIMVSFDHRYDTPEILRGSYGDILNGYKNWSIWSSIDRIDDIYTLARQVGCDFWGVENNNIGHKLRSVLIDPELRLLADWKGDEWIAEDVKIELKNLISSRK</sequence>
<dbReference type="EMBL" id="UINC01003214">
    <property type="protein sequence ID" value="SVA04332.1"/>
    <property type="molecule type" value="Genomic_DNA"/>
</dbReference>
<dbReference type="InterPro" id="IPR003782">
    <property type="entry name" value="SCO1/SenC"/>
</dbReference>
<keyword evidence="2" id="KW-0186">Copper</keyword>
<dbReference type="InterPro" id="IPR042230">
    <property type="entry name" value="CusF_sf"/>
</dbReference>
<dbReference type="AlphaFoldDB" id="A0A381SJU3"/>
<dbReference type="Gene3D" id="3.40.30.10">
    <property type="entry name" value="Glutaredoxin"/>
    <property type="match status" value="1"/>
</dbReference>
<reference evidence="4" key="1">
    <citation type="submission" date="2018-05" db="EMBL/GenBank/DDBJ databases">
        <authorList>
            <person name="Lanie J.A."/>
            <person name="Ng W.-L."/>
            <person name="Kazmierczak K.M."/>
            <person name="Andrzejewski T.M."/>
            <person name="Davidsen T.M."/>
            <person name="Wayne K.J."/>
            <person name="Tettelin H."/>
            <person name="Glass J.I."/>
            <person name="Rusch D."/>
            <person name="Podicherti R."/>
            <person name="Tsui H.-C.T."/>
            <person name="Winkler M.E."/>
        </authorList>
    </citation>
    <scope>NUCLEOTIDE SEQUENCE</scope>
</reference>
<dbReference type="Pfam" id="PF02630">
    <property type="entry name" value="SCO1-SenC"/>
    <property type="match status" value="1"/>
</dbReference>
<organism evidence="4">
    <name type="scientific">marine metagenome</name>
    <dbReference type="NCBI Taxonomy" id="408172"/>
    <lineage>
        <taxon>unclassified sequences</taxon>
        <taxon>metagenomes</taxon>
        <taxon>ecological metagenomes</taxon>
    </lineage>
</organism>
<evidence type="ECO:0000256" key="2">
    <source>
        <dbReference type="ARBA" id="ARBA00023008"/>
    </source>
</evidence>
<evidence type="ECO:0000256" key="1">
    <source>
        <dbReference type="ARBA" id="ARBA00010996"/>
    </source>
</evidence>
<dbReference type="InterPro" id="IPR036249">
    <property type="entry name" value="Thioredoxin-like_sf"/>
</dbReference>
<evidence type="ECO:0000313" key="4">
    <source>
        <dbReference type="EMBL" id="SVA04332.1"/>
    </source>
</evidence>
<gene>
    <name evidence="4" type="ORF">METZ01_LOCUS57186</name>
</gene>
<dbReference type="PROSITE" id="PS51352">
    <property type="entry name" value="THIOREDOXIN_2"/>
    <property type="match status" value="1"/>
</dbReference>
<comment type="similarity">
    <text evidence="1">Belongs to the SCO1/2 family.</text>
</comment>
<evidence type="ECO:0000259" key="3">
    <source>
        <dbReference type="PROSITE" id="PS51352"/>
    </source>
</evidence>
<name>A0A381SJU3_9ZZZZ</name>
<dbReference type="Gene3D" id="2.40.50.320">
    <property type="entry name" value="Copper binding periplasmic protein CusF"/>
    <property type="match status" value="1"/>
</dbReference>
<accession>A0A381SJU3</accession>
<dbReference type="InterPro" id="IPR013766">
    <property type="entry name" value="Thioredoxin_domain"/>
</dbReference>
<dbReference type="InterPro" id="IPR021647">
    <property type="entry name" value="CusF_Ec"/>
</dbReference>
<dbReference type="Pfam" id="PF11604">
    <property type="entry name" value="CusF_Ec"/>
    <property type="match status" value="1"/>
</dbReference>
<proteinExistence type="inferred from homology"/>